<dbReference type="Proteomes" id="UP000324222">
    <property type="component" value="Unassembled WGS sequence"/>
</dbReference>
<name>A0A5B7HW87_PORTR</name>
<evidence type="ECO:0000313" key="3">
    <source>
        <dbReference type="Proteomes" id="UP000324222"/>
    </source>
</evidence>
<keyword evidence="3" id="KW-1185">Reference proteome</keyword>
<proteinExistence type="predicted"/>
<sequence length="71" mass="7873">MMGNDGEFTWDGYDDGFSHSNVPQSLVVFLVFVAVGDSSSYPNVPQSLVVFLMFVVVGMVVPLIQMFRRVP</sequence>
<organism evidence="2 3">
    <name type="scientific">Portunus trituberculatus</name>
    <name type="common">Swimming crab</name>
    <name type="synonym">Neptunus trituberculatus</name>
    <dbReference type="NCBI Taxonomy" id="210409"/>
    <lineage>
        <taxon>Eukaryota</taxon>
        <taxon>Metazoa</taxon>
        <taxon>Ecdysozoa</taxon>
        <taxon>Arthropoda</taxon>
        <taxon>Crustacea</taxon>
        <taxon>Multicrustacea</taxon>
        <taxon>Malacostraca</taxon>
        <taxon>Eumalacostraca</taxon>
        <taxon>Eucarida</taxon>
        <taxon>Decapoda</taxon>
        <taxon>Pleocyemata</taxon>
        <taxon>Brachyura</taxon>
        <taxon>Eubrachyura</taxon>
        <taxon>Portunoidea</taxon>
        <taxon>Portunidae</taxon>
        <taxon>Portuninae</taxon>
        <taxon>Portunus</taxon>
    </lineage>
</organism>
<dbReference type="AlphaFoldDB" id="A0A5B7HW87"/>
<evidence type="ECO:0000313" key="2">
    <source>
        <dbReference type="EMBL" id="MPC75632.1"/>
    </source>
</evidence>
<feature type="transmembrane region" description="Helical" evidence="1">
    <location>
        <begin position="48"/>
        <end position="67"/>
    </location>
</feature>
<gene>
    <name evidence="2" type="ORF">E2C01_070025</name>
</gene>
<dbReference type="EMBL" id="VSRR010041543">
    <property type="protein sequence ID" value="MPC75632.1"/>
    <property type="molecule type" value="Genomic_DNA"/>
</dbReference>
<evidence type="ECO:0000256" key="1">
    <source>
        <dbReference type="SAM" id="Phobius"/>
    </source>
</evidence>
<comment type="caution">
    <text evidence="2">The sequence shown here is derived from an EMBL/GenBank/DDBJ whole genome shotgun (WGS) entry which is preliminary data.</text>
</comment>
<reference evidence="2 3" key="1">
    <citation type="submission" date="2019-05" db="EMBL/GenBank/DDBJ databases">
        <title>Another draft genome of Portunus trituberculatus and its Hox gene families provides insights of decapod evolution.</title>
        <authorList>
            <person name="Jeong J.-H."/>
            <person name="Song I."/>
            <person name="Kim S."/>
            <person name="Choi T."/>
            <person name="Kim D."/>
            <person name="Ryu S."/>
            <person name="Kim W."/>
        </authorList>
    </citation>
    <scope>NUCLEOTIDE SEQUENCE [LARGE SCALE GENOMIC DNA]</scope>
    <source>
        <tissue evidence="2">Muscle</tissue>
    </source>
</reference>
<accession>A0A5B7HW87</accession>
<keyword evidence="1" id="KW-1133">Transmembrane helix</keyword>
<keyword evidence="1" id="KW-0472">Membrane</keyword>
<keyword evidence="1" id="KW-0812">Transmembrane</keyword>
<protein>
    <submittedName>
        <fullName evidence="2">Uncharacterized protein</fullName>
    </submittedName>
</protein>